<dbReference type="Gene3D" id="3.90.226.10">
    <property type="entry name" value="2-enoyl-CoA Hydratase, Chain A, domain 1"/>
    <property type="match status" value="1"/>
</dbReference>
<evidence type="ECO:0000256" key="2">
    <source>
        <dbReference type="ARBA" id="ARBA00011915"/>
    </source>
</evidence>
<dbReference type="Proteomes" id="UP000738517">
    <property type="component" value="Unassembled WGS sequence"/>
</dbReference>
<dbReference type="RefSeq" id="WP_160649374.1">
    <property type="nucleotide sequence ID" value="NZ_RSEJ01000004.1"/>
</dbReference>
<keyword evidence="6" id="KW-1185">Reference proteome</keyword>
<dbReference type="PANTHER" id="PTHR43176:SF3">
    <property type="entry name" value="3-HYDROXYISOBUTYRYL-COA HYDROLASE, MITOCHONDRIAL"/>
    <property type="match status" value="1"/>
</dbReference>
<accession>A0ABW9YEI4</accession>
<dbReference type="InterPro" id="IPR045004">
    <property type="entry name" value="ECH_dom"/>
</dbReference>
<sequence length="402" mass="44869">MVGKVNCSELDCVDGNKIGVVELDNPTSLNALTLDMLRQLKAKLEKWEDDERIVCVFLYGVGEKAFCAGGDVRTMYNMMHDASERQERASAAKQFLTEYFTVEYGCDYLIHRYSKPVIVWGEGIIMGGGMGLYMGASHRVTTPTSRLAMPEISIGLYPDVGGSWFLNKLPDGIGLFLGLTGAQINATDALELGMAEHMLMPEQKQSVLEKLQGSNWGGGIEDTKSHIKNKDITTSSNLAFNNKLVTEVLSGFADTAEPHRPVSHIRPYFSQIQLACKADDLVDISRQIMSIEGDSRWLERAKRTLEEGSPITANICFRQLTQYHHLSLEECFRLELSLSVHCGLLGEFEEGVRARLIDKCGQPGWLYKNYSEVDQNVIDSLFTPLWPEHENPLATLGVKHQD</sequence>
<dbReference type="CDD" id="cd06558">
    <property type="entry name" value="crotonase-like"/>
    <property type="match status" value="1"/>
</dbReference>
<comment type="catalytic activity">
    <reaction evidence="1">
        <text>3-hydroxy-2-methylpropanoyl-CoA + H2O = 3-hydroxy-2-methylpropanoate + CoA + H(+)</text>
        <dbReference type="Rhea" id="RHEA:20888"/>
        <dbReference type="ChEBI" id="CHEBI:11805"/>
        <dbReference type="ChEBI" id="CHEBI:15377"/>
        <dbReference type="ChEBI" id="CHEBI:15378"/>
        <dbReference type="ChEBI" id="CHEBI:57287"/>
        <dbReference type="ChEBI" id="CHEBI:57340"/>
        <dbReference type="EC" id="3.1.2.4"/>
    </reaction>
</comment>
<dbReference type="Pfam" id="PF16113">
    <property type="entry name" value="ECH_2"/>
    <property type="match status" value="1"/>
</dbReference>
<gene>
    <name evidence="5" type="ORF">EIZ48_06290</name>
</gene>
<dbReference type="NCBIfam" id="NF004127">
    <property type="entry name" value="PRK05617.1"/>
    <property type="match status" value="1"/>
</dbReference>
<evidence type="ECO:0000313" key="6">
    <source>
        <dbReference type="Proteomes" id="UP000738517"/>
    </source>
</evidence>
<comment type="caution">
    <text evidence="5">The sequence shown here is derived from an EMBL/GenBank/DDBJ whole genome shotgun (WGS) entry which is preliminary data.</text>
</comment>
<feature type="domain" description="Enoyl-CoA hydratase/isomerase" evidence="4">
    <location>
        <begin position="18"/>
        <end position="382"/>
    </location>
</feature>
<name>A0ABW9YEI4_9GAMM</name>
<organism evidence="5 6">
    <name type="scientific">Photobacterium alginatilyticum</name>
    <dbReference type="NCBI Taxonomy" id="1775171"/>
    <lineage>
        <taxon>Bacteria</taxon>
        <taxon>Pseudomonadati</taxon>
        <taxon>Pseudomonadota</taxon>
        <taxon>Gammaproteobacteria</taxon>
        <taxon>Vibrionales</taxon>
        <taxon>Vibrionaceae</taxon>
        <taxon>Photobacterium</taxon>
    </lineage>
</organism>
<dbReference type="SUPFAM" id="SSF52096">
    <property type="entry name" value="ClpP/crotonase"/>
    <property type="match status" value="1"/>
</dbReference>
<evidence type="ECO:0000259" key="4">
    <source>
        <dbReference type="Pfam" id="PF16113"/>
    </source>
</evidence>
<proteinExistence type="predicted"/>
<dbReference type="EC" id="3.1.2.4" evidence="2"/>
<evidence type="ECO:0000256" key="3">
    <source>
        <dbReference type="ARBA" id="ARBA00022801"/>
    </source>
</evidence>
<dbReference type="PANTHER" id="PTHR43176">
    <property type="entry name" value="3-HYDROXYISOBUTYRYL-COA HYDROLASE-RELATED"/>
    <property type="match status" value="1"/>
</dbReference>
<dbReference type="EMBL" id="RSEJ01000004">
    <property type="protein sequence ID" value="NBI52182.1"/>
    <property type="molecule type" value="Genomic_DNA"/>
</dbReference>
<reference evidence="5 6" key="1">
    <citation type="journal article" date="2017" name="Int. J. Syst. Evol. Microbiol.">
        <title>Photobacterium alginatilyticum sp. nov., a marine bacterium isolated from bottom seawater.</title>
        <authorList>
            <person name="Wang X."/>
            <person name="Wang Y."/>
            <person name="Yang X."/>
            <person name="Sun H."/>
            <person name="Li B."/>
            <person name="Zhang X.H."/>
        </authorList>
    </citation>
    <scope>NUCLEOTIDE SEQUENCE [LARGE SCALE GENOMIC DNA]</scope>
    <source>
        <strain evidence="5 6">P03D4</strain>
    </source>
</reference>
<evidence type="ECO:0000256" key="1">
    <source>
        <dbReference type="ARBA" id="ARBA00001709"/>
    </source>
</evidence>
<evidence type="ECO:0000313" key="5">
    <source>
        <dbReference type="EMBL" id="NBI52182.1"/>
    </source>
</evidence>
<dbReference type="InterPro" id="IPR029045">
    <property type="entry name" value="ClpP/crotonase-like_dom_sf"/>
</dbReference>
<dbReference type="InterPro" id="IPR032259">
    <property type="entry name" value="HIBYL-CoA-H"/>
</dbReference>
<protein>
    <recommendedName>
        <fullName evidence="2">3-hydroxyisobutyryl-CoA hydrolase</fullName>
        <ecNumber evidence="2">3.1.2.4</ecNumber>
    </recommendedName>
</protein>
<keyword evidence="3" id="KW-0378">Hydrolase</keyword>